<dbReference type="PANTHER" id="PTHR33375">
    <property type="entry name" value="CHROMOSOME-PARTITIONING PROTEIN PARB-RELATED"/>
    <property type="match status" value="1"/>
</dbReference>
<evidence type="ECO:0000256" key="3">
    <source>
        <dbReference type="SAM" id="MobiDB-lite"/>
    </source>
</evidence>
<accession>A0A9D1HTI4</accession>
<dbReference type="PANTHER" id="PTHR33375:SF8">
    <property type="entry name" value="NUCLEOID OCCLUSION PROTEIN"/>
    <property type="match status" value="1"/>
</dbReference>
<dbReference type="FunFam" id="3.90.1530.30:FF:000001">
    <property type="entry name" value="Chromosome partitioning protein ParB"/>
    <property type="match status" value="1"/>
</dbReference>
<name>A0A9D1HTI4_9BACT</name>
<sequence length="667" mass="74188">MNEERKVVQLNVDDILPNRFQPRIKFNEDAILELSESIKEHGVIQPIVVRQIDDKYEIIAGERRYKASLMAGKQTIPAIITDLNDRDSAEVALIENVQRKDLTPIEEAVSYKKILDMGYLTQEALADKLGKTQSTIANKLRLLNLDEDVQEALLEEQISERHARSLLRLPIDMQAEVVHKIIQDRMTVRKTDEYIKKILAERETPQNTKPKGVTVKLKLEPVSQDTIEKIKGEKAGVNMNGTQNMNNNILPQQPIIEEIEDVIPQTPVTNNPGFMDVDKIEQQAADINVQRPTVNMDELLKSDPQIQTQPQVTSTTEMMSNDDDDDDDNAENLLRPGKFFTFADMEKTESAPKEEPAPAVNPLFQEPAPMQNVPQTPSAPTAFGSEPTKSSADTFDFDQFFKTTSSPQPVQEAKESNLEQTQTIPTITPETLHPEMANNNGMNTQNTAVETPSNITFNGVPNVEDVLEEPEELDLTGIQLQTEPEVKPEVSPASSTSSQNNFLQFGFDQPAPTTAPEPTVEIVQEQKVAPVMPQEPIAPVTPVQPLEPAVSSNNGIVEINPFGPAPTMPTSNVTPEKPQPVEPVAPVSPVQPTSIPESNTMTETIKEQPISVPQSQPTQTYVAGDLKMVINTIRECAATIEKYGFMVDTEELDFEDTYEVTFKIEKK</sequence>
<proteinExistence type="inferred from homology"/>
<dbReference type="InterPro" id="IPR004437">
    <property type="entry name" value="ParB/RepB/Spo0J"/>
</dbReference>
<dbReference type="FunFam" id="1.10.10.2830:FF:000001">
    <property type="entry name" value="Chromosome partitioning protein ParB"/>
    <property type="match status" value="1"/>
</dbReference>
<dbReference type="InterPro" id="IPR003115">
    <property type="entry name" value="ParB_N"/>
</dbReference>
<dbReference type="SUPFAM" id="SSF110849">
    <property type="entry name" value="ParB/Sulfiredoxin"/>
    <property type="match status" value="1"/>
</dbReference>
<dbReference type="NCBIfam" id="TIGR00180">
    <property type="entry name" value="parB_part"/>
    <property type="match status" value="1"/>
</dbReference>
<dbReference type="Proteomes" id="UP000824087">
    <property type="component" value="Unassembled WGS sequence"/>
</dbReference>
<dbReference type="InterPro" id="IPR041468">
    <property type="entry name" value="HTH_ParB/Spo0J"/>
</dbReference>
<dbReference type="SMART" id="SM00470">
    <property type="entry name" value="ParB"/>
    <property type="match status" value="1"/>
</dbReference>
<protein>
    <submittedName>
        <fullName evidence="5">ParB/RepB/Spo0J family partition protein</fullName>
    </submittedName>
</protein>
<evidence type="ECO:0000313" key="6">
    <source>
        <dbReference type="Proteomes" id="UP000824087"/>
    </source>
</evidence>
<feature type="region of interest" description="Disordered" evidence="3">
    <location>
        <begin position="303"/>
        <end position="333"/>
    </location>
</feature>
<evidence type="ECO:0000259" key="4">
    <source>
        <dbReference type="SMART" id="SM00470"/>
    </source>
</evidence>
<evidence type="ECO:0000256" key="2">
    <source>
        <dbReference type="ARBA" id="ARBA00023125"/>
    </source>
</evidence>
<dbReference type="Gene3D" id="3.90.1530.30">
    <property type="match status" value="1"/>
</dbReference>
<dbReference type="GO" id="GO:0003677">
    <property type="term" value="F:DNA binding"/>
    <property type="evidence" value="ECO:0007669"/>
    <property type="project" value="UniProtKB-KW"/>
</dbReference>
<dbReference type="InterPro" id="IPR050336">
    <property type="entry name" value="Chromosome_partition/occlusion"/>
</dbReference>
<dbReference type="Pfam" id="PF17762">
    <property type="entry name" value="HTH_ParB"/>
    <property type="match status" value="1"/>
</dbReference>
<dbReference type="Gene3D" id="1.10.10.2830">
    <property type="match status" value="1"/>
</dbReference>
<dbReference type="AlphaFoldDB" id="A0A9D1HTI4"/>
<feature type="compositionally biased region" description="Acidic residues" evidence="3">
    <location>
        <begin position="320"/>
        <end position="330"/>
    </location>
</feature>
<keyword evidence="2" id="KW-0238">DNA-binding</keyword>
<dbReference type="GO" id="GO:0005694">
    <property type="term" value="C:chromosome"/>
    <property type="evidence" value="ECO:0007669"/>
    <property type="project" value="TreeGrafter"/>
</dbReference>
<feature type="compositionally biased region" description="Basic and acidic residues" evidence="3">
    <location>
        <begin position="347"/>
        <end position="356"/>
    </location>
</feature>
<organism evidence="5 6">
    <name type="scientific">Candidatus Fimihabitans intestinipullorum</name>
    <dbReference type="NCBI Taxonomy" id="2840820"/>
    <lineage>
        <taxon>Bacteria</taxon>
        <taxon>Bacillati</taxon>
        <taxon>Mycoplasmatota</taxon>
        <taxon>Mycoplasmatota incertae sedis</taxon>
        <taxon>Candidatus Fimihabitans</taxon>
    </lineage>
</organism>
<feature type="domain" description="ParB-like N-terminal" evidence="4">
    <location>
        <begin position="8"/>
        <end position="97"/>
    </location>
</feature>
<feature type="compositionally biased region" description="Polar residues" evidence="3">
    <location>
        <begin position="304"/>
        <end position="319"/>
    </location>
</feature>
<dbReference type="GO" id="GO:0045881">
    <property type="term" value="P:positive regulation of sporulation resulting in formation of a cellular spore"/>
    <property type="evidence" value="ECO:0007669"/>
    <property type="project" value="TreeGrafter"/>
</dbReference>
<dbReference type="GO" id="GO:0007059">
    <property type="term" value="P:chromosome segregation"/>
    <property type="evidence" value="ECO:0007669"/>
    <property type="project" value="TreeGrafter"/>
</dbReference>
<comment type="similarity">
    <text evidence="1">Belongs to the ParB family.</text>
</comment>
<gene>
    <name evidence="5" type="ORF">IAD49_01570</name>
</gene>
<dbReference type="Pfam" id="PF02195">
    <property type="entry name" value="ParB_N"/>
    <property type="match status" value="1"/>
</dbReference>
<dbReference type="InterPro" id="IPR036086">
    <property type="entry name" value="ParB/Sulfiredoxin_sf"/>
</dbReference>
<reference evidence="5" key="2">
    <citation type="journal article" date="2021" name="PeerJ">
        <title>Extensive microbial diversity within the chicken gut microbiome revealed by metagenomics and culture.</title>
        <authorList>
            <person name="Gilroy R."/>
            <person name="Ravi A."/>
            <person name="Getino M."/>
            <person name="Pursley I."/>
            <person name="Horton D.L."/>
            <person name="Alikhan N.F."/>
            <person name="Baker D."/>
            <person name="Gharbi K."/>
            <person name="Hall N."/>
            <person name="Watson M."/>
            <person name="Adriaenssens E.M."/>
            <person name="Foster-Nyarko E."/>
            <person name="Jarju S."/>
            <person name="Secka A."/>
            <person name="Antonio M."/>
            <person name="Oren A."/>
            <person name="Chaudhuri R.R."/>
            <person name="La Ragione R."/>
            <person name="Hildebrand F."/>
            <person name="Pallen M.J."/>
        </authorList>
    </citation>
    <scope>NUCLEOTIDE SEQUENCE</scope>
    <source>
        <strain evidence="5">CHK197-8231</strain>
    </source>
</reference>
<evidence type="ECO:0000256" key="1">
    <source>
        <dbReference type="ARBA" id="ARBA00006295"/>
    </source>
</evidence>
<feature type="region of interest" description="Disordered" evidence="3">
    <location>
        <begin position="347"/>
        <end position="392"/>
    </location>
</feature>
<dbReference type="SUPFAM" id="SSF109709">
    <property type="entry name" value="KorB DNA-binding domain-like"/>
    <property type="match status" value="1"/>
</dbReference>
<evidence type="ECO:0000313" key="5">
    <source>
        <dbReference type="EMBL" id="HIU22249.1"/>
    </source>
</evidence>
<comment type="caution">
    <text evidence="5">The sequence shown here is derived from an EMBL/GenBank/DDBJ whole genome shotgun (WGS) entry which is preliminary data.</text>
</comment>
<dbReference type="CDD" id="cd16393">
    <property type="entry name" value="SPO0J_N"/>
    <property type="match status" value="1"/>
</dbReference>
<feature type="region of interest" description="Disordered" evidence="3">
    <location>
        <begin position="570"/>
        <end position="596"/>
    </location>
</feature>
<reference evidence="5" key="1">
    <citation type="submission" date="2020-10" db="EMBL/GenBank/DDBJ databases">
        <authorList>
            <person name="Gilroy R."/>
        </authorList>
    </citation>
    <scope>NUCLEOTIDE SEQUENCE</scope>
    <source>
        <strain evidence="5">CHK197-8231</strain>
    </source>
</reference>
<dbReference type="EMBL" id="DVML01000009">
    <property type="protein sequence ID" value="HIU22249.1"/>
    <property type="molecule type" value="Genomic_DNA"/>
</dbReference>